<reference evidence="1 2" key="1">
    <citation type="submission" date="2016-04" db="EMBL/GenBank/DDBJ databases">
        <title>Comparative Genomics and Epigenetics of Sporosarcina ureae.</title>
        <authorList>
            <person name="Oliver A.S."/>
            <person name="Cooper K.K."/>
        </authorList>
    </citation>
    <scope>NUCLEOTIDE SEQUENCE [LARGE SCALE GENOMIC DNA]</scope>
    <source>
        <strain evidence="1 2">S204</strain>
    </source>
</reference>
<dbReference type="EMBL" id="CP015108">
    <property type="protein sequence ID" value="ARF14914.1"/>
    <property type="molecule type" value="Genomic_DNA"/>
</dbReference>
<gene>
    <name evidence="1" type="ORF">SporoS204_12575</name>
</gene>
<proteinExistence type="predicted"/>
<dbReference type="Proteomes" id="UP000192486">
    <property type="component" value="Chromosome"/>
</dbReference>
<dbReference type="Pfam" id="PF20585">
    <property type="entry name" value="Pectate_lyase_5"/>
    <property type="match status" value="1"/>
</dbReference>
<protein>
    <recommendedName>
        <fullName evidence="3">SbsA Ig-like domain-containing protein</fullName>
    </recommendedName>
</protein>
<name>A0ABN4YU97_SPOUR</name>
<keyword evidence="2" id="KW-1185">Reference proteome</keyword>
<evidence type="ECO:0008006" key="3">
    <source>
        <dbReference type="Google" id="ProtNLM"/>
    </source>
</evidence>
<accession>A0ABN4YU97</accession>
<organism evidence="1 2">
    <name type="scientific">Sporosarcina ureae</name>
    <dbReference type="NCBI Taxonomy" id="1571"/>
    <lineage>
        <taxon>Bacteria</taxon>
        <taxon>Bacillati</taxon>
        <taxon>Bacillota</taxon>
        <taxon>Bacilli</taxon>
        <taxon>Bacillales</taxon>
        <taxon>Caryophanaceae</taxon>
        <taxon>Sporosarcina</taxon>
    </lineage>
</organism>
<dbReference type="InterPro" id="IPR046776">
    <property type="entry name" value="Pectate_lyase_5"/>
</dbReference>
<evidence type="ECO:0000313" key="1">
    <source>
        <dbReference type="EMBL" id="ARF14914.1"/>
    </source>
</evidence>
<evidence type="ECO:0000313" key="2">
    <source>
        <dbReference type="Proteomes" id="UP000192486"/>
    </source>
</evidence>
<sequence>MKITVMEGLLLNRPKTTWRFSAFLTLILLIGMLSVLKADAAIISATPSSVEKKPYEYDFVVNNSLYNGFTGAKNLVITFDKEIEEIDKNEIEIYQMGKLSQNLKIIDSVQSDGRKLTINFKNLEYVEQSKGIQFKLVIPAGKLYYDQLTAYEFPFEFYELLPGFGTIFANNSNAELINNKIFVNNAPRDVAVYLPKMYISKIETIHRSNGVLPDRQHASLTNIDILTDQDAKRMKVQFNGADSKGNRNRDLERRTDLQGFSMGQAGIEALNCADGICNNADDFQLIAYDEFGKKLTTRAFKIKVKQSKEGSTPTKNDFTINDYIKTPDKAFGQKKNLYDLMTDYKLSKPVFEQLPVNEYDKIGILYSLGDTISVTNEEQLLMALNNESFKTIKILADLDFTNIATFPEKTLNINRSVTVKGEKHTVTGQVTLGDGKSDILVRLEDLSIEGQLKVDTGGNGIAVLQNIKHQDEIEKVSGTVYEGNGGTMNPDLPPLDEIKQYNGTKLVYYLEAWDQGVNFDFSQMGDLSELTDLKVFFNPFSPLDLNLSKSEKTYTLKLSGKPDIQEETTKEIYISGEHNGKTYLVNIPITVMK</sequence>
<dbReference type="RefSeq" id="WP_029052712.1">
    <property type="nucleotide sequence ID" value="NZ_CP015108.1"/>
</dbReference>